<dbReference type="InterPro" id="IPR036388">
    <property type="entry name" value="WH-like_DNA-bd_sf"/>
</dbReference>
<dbReference type="Pfam" id="PF13936">
    <property type="entry name" value="HTH_38"/>
    <property type="match status" value="1"/>
</dbReference>
<evidence type="ECO:0000313" key="3">
    <source>
        <dbReference type="Proteomes" id="UP000234881"/>
    </source>
</evidence>
<protein>
    <submittedName>
        <fullName evidence="2">Resolvase</fullName>
    </submittedName>
</protein>
<gene>
    <name evidence="2" type="ORF">C0081_14025</name>
</gene>
<sequence length="50" mass="5435">KSKGVRFGPKPKLTEHQRSVALERLASGESCRAIGRDMGVAHTTISRLMA</sequence>
<dbReference type="SUPFAM" id="SSF46689">
    <property type="entry name" value="Homeodomain-like"/>
    <property type="match status" value="1"/>
</dbReference>
<dbReference type="Gene3D" id="1.10.10.10">
    <property type="entry name" value="Winged helix-like DNA-binding domain superfamily/Winged helix DNA-binding domain"/>
    <property type="match status" value="1"/>
</dbReference>
<dbReference type="OrthoDB" id="9800103at2"/>
<proteinExistence type="predicted"/>
<dbReference type="Proteomes" id="UP000234881">
    <property type="component" value="Unassembled WGS sequence"/>
</dbReference>
<feature type="domain" description="Transposase IS30-like HTH" evidence="1">
    <location>
        <begin position="12"/>
        <end position="48"/>
    </location>
</feature>
<evidence type="ECO:0000313" key="2">
    <source>
        <dbReference type="EMBL" id="PLW76551.1"/>
    </source>
</evidence>
<accession>A0A2N5XPU4</accession>
<reference evidence="2 3" key="1">
    <citation type="submission" date="2018-01" db="EMBL/GenBank/DDBJ databases">
        <title>The draft genome sequence of Cohaesibacter sp. H1304.</title>
        <authorList>
            <person name="Wang N.-N."/>
            <person name="Du Z.-J."/>
        </authorList>
    </citation>
    <scope>NUCLEOTIDE SEQUENCE [LARGE SCALE GENOMIC DNA]</scope>
    <source>
        <strain evidence="2 3">H1304</strain>
    </source>
</reference>
<name>A0A2N5XPU4_9HYPH</name>
<keyword evidence="3" id="KW-1185">Reference proteome</keyword>
<comment type="caution">
    <text evidence="2">The sequence shown here is derived from an EMBL/GenBank/DDBJ whole genome shotgun (WGS) entry which is preliminary data.</text>
</comment>
<dbReference type="EMBL" id="PKUQ01000027">
    <property type="protein sequence ID" value="PLW76551.1"/>
    <property type="molecule type" value="Genomic_DNA"/>
</dbReference>
<dbReference type="InterPro" id="IPR025246">
    <property type="entry name" value="IS30-like_HTH"/>
</dbReference>
<dbReference type="InterPro" id="IPR009057">
    <property type="entry name" value="Homeodomain-like_sf"/>
</dbReference>
<feature type="non-terminal residue" evidence="2">
    <location>
        <position position="1"/>
    </location>
</feature>
<evidence type="ECO:0000259" key="1">
    <source>
        <dbReference type="Pfam" id="PF13936"/>
    </source>
</evidence>
<organism evidence="2 3">
    <name type="scientific">Cohaesibacter celericrescens</name>
    <dbReference type="NCBI Taxonomy" id="2067669"/>
    <lineage>
        <taxon>Bacteria</taxon>
        <taxon>Pseudomonadati</taxon>
        <taxon>Pseudomonadota</taxon>
        <taxon>Alphaproteobacteria</taxon>
        <taxon>Hyphomicrobiales</taxon>
        <taxon>Cohaesibacteraceae</taxon>
    </lineage>
</organism>
<dbReference type="AlphaFoldDB" id="A0A2N5XPU4"/>